<dbReference type="eggNOG" id="COG2369">
    <property type="taxonomic scope" value="Bacteria"/>
</dbReference>
<dbReference type="Pfam" id="PF04233">
    <property type="entry name" value="Phage_Mu_F"/>
    <property type="match status" value="1"/>
</dbReference>
<dbReference type="RefSeq" id="WP_007780434.1">
    <property type="nucleotide sequence ID" value="NZ_CM001441.1"/>
</dbReference>
<evidence type="ECO:0000259" key="1">
    <source>
        <dbReference type="Pfam" id="PF04233"/>
    </source>
</evidence>
<protein>
    <submittedName>
        <fullName evidence="2">Phage putative head morphogenesis protein, SPP1 gp7 family</fullName>
    </submittedName>
</protein>
<dbReference type="eggNOG" id="COG3468">
    <property type="taxonomic scope" value="Bacteria"/>
</dbReference>
<evidence type="ECO:0000313" key="2">
    <source>
        <dbReference type="EMBL" id="EHQ88274.1"/>
    </source>
</evidence>
<dbReference type="OrthoDB" id="9765386at2"/>
<name>H5Y2L1_9FIRM</name>
<dbReference type="NCBIfam" id="TIGR01641">
    <property type="entry name" value="phageSPP1_gp7"/>
    <property type="match status" value="1"/>
</dbReference>
<dbReference type="EMBL" id="CM001441">
    <property type="protein sequence ID" value="EHQ88274.1"/>
    <property type="molecule type" value="Genomic_DNA"/>
</dbReference>
<dbReference type="HOGENOM" id="CLU_017434_5_1_9"/>
<feature type="domain" description="Phage head morphogenesis" evidence="1">
    <location>
        <begin position="197"/>
        <end position="307"/>
    </location>
</feature>
<dbReference type="Proteomes" id="UP000005104">
    <property type="component" value="Chromosome"/>
</dbReference>
<accession>H5Y2L1</accession>
<evidence type="ECO:0000313" key="3">
    <source>
        <dbReference type="Proteomes" id="UP000005104"/>
    </source>
</evidence>
<gene>
    <name evidence="2" type="ORF">DesyoDRAFT_1104</name>
</gene>
<dbReference type="STRING" id="768710.DesyoDRAFT_1104"/>
<dbReference type="AlphaFoldDB" id="H5Y2L1"/>
<keyword evidence="3" id="KW-1185">Reference proteome</keyword>
<proteinExistence type="predicted"/>
<sequence>MKPAEYWQKRFEQLAQSQFDKADEYTKALRKEYDRAIRSIQRDIEVFYQRYADNNGIVDLAEAKRQLNAKELKEFRWTLEEFMEKAKDNADGRWTQQLDNAYYRTRVSRFEALQMQINQQVEMLAGSKQQGTGDLLGSAYTDTYYRTLFEIQSGTGIGVSFARVDHKGLETVLKAKLDGANWSQRIWNDRDKLKQELYTKLSQSFIRGDSIDRTTQDLAKRMNVSYSKAYRLVQTETAFFVEQATMNSYSESGVVDRYEFLATLELGTKKGGTCEICQGLDGKVFKISEQEIGINNPPIHCHCRCTTVPYFDDDEGIGERIARDPKTRETYTVSENMTYPEWYKKHVVDKYGQGQTEIMQKKAANVYSDQEQYARYKKILGKDAPKTFDDFRDLKYTEAEKWGTLKADYRKLNAYDKIIAKEPGITKDLKEVSEATKTEMVGLDYRIKSKESYLRKVNMDSKESLSPQVIDNTISGTNDVIRYTYQAPHSKLVGQYAVVNEALAKKGYSLVKLKNTWPVKANPYKGINCTYQSPNGQKFEVQYHTPESFKLKNGEMHSLYEKWRLMKNKADPEAVKLSRQMNELSKNLKVPDGIETLR</sequence>
<organism evidence="2 3">
    <name type="scientific">Desulfosporosinus youngiae DSM 17734</name>
    <dbReference type="NCBI Taxonomy" id="768710"/>
    <lineage>
        <taxon>Bacteria</taxon>
        <taxon>Bacillati</taxon>
        <taxon>Bacillota</taxon>
        <taxon>Clostridia</taxon>
        <taxon>Eubacteriales</taxon>
        <taxon>Desulfitobacteriaceae</taxon>
        <taxon>Desulfosporosinus</taxon>
    </lineage>
</organism>
<reference evidence="2 3" key="1">
    <citation type="submission" date="2011-11" db="EMBL/GenBank/DDBJ databases">
        <title>The Noncontiguous Finished genome of Desulfosporosinus youngiae DSM 17734.</title>
        <authorList>
            <consortium name="US DOE Joint Genome Institute (JGI-PGF)"/>
            <person name="Lucas S."/>
            <person name="Han J."/>
            <person name="Lapidus A."/>
            <person name="Cheng J.-F."/>
            <person name="Goodwin L."/>
            <person name="Pitluck S."/>
            <person name="Peters L."/>
            <person name="Ovchinnikova G."/>
            <person name="Lu M."/>
            <person name="Land M.L."/>
            <person name="Hauser L."/>
            <person name="Pester M."/>
            <person name="Spring S."/>
            <person name="Ollivier B."/>
            <person name="Rattei T."/>
            <person name="Klenk H.-P."/>
            <person name="Wagner M."/>
            <person name="Loy A."/>
            <person name="Woyke T.J."/>
        </authorList>
    </citation>
    <scope>NUCLEOTIDE SEQUENCE [LARGE SCALE GENOMIC DNA]</scope>
    <source>
        <strain evidence="2 3">DSM 17734</strain>
    </source>
</reference>
<dbReference type="InterPro" id="IPR006528">
    <property type="entry name" value="Phage_head_morphogenesis_dom"/>
</dbReference>